<evidence type="ECO:0000256" key="2">
    <source>
        <dbReference type="ARBA" id="ARBA00023125"/>
    </source>
</evidence>
<sequence length="191" mass="21703">MSENVLLVKNMVCRRCLLAVENVLANASISYQQVIVGEIHLVQPLSAEQYVSVSSCLAAIGLELIDNRTSGLIEKIKQLVIKKVRKEVDDKEHKMNLSAYLSQNLYHEYTYLSSLFSSVEGRTIENYFIQQRIEKVKELLVYNEMTLSAIAFEMDYSSVAHLSNQFKQITGLTPSHFKKVGSAKRKLLDQL</sequence>
<reference evidence="5 6" key="1">
    <citation type="submission" date="2016-11" db="EMBL/GenBank/DDBJ databases">
        <authorList>
            <person name="Jaros S."/>
            <person name="Januszkiewicz K."/>
            <person name="Wedrychowicz H."/>
        </authorList>
    </citation>
    <scope>NUCLEOTIDE SEQUENCE [LARGE SCALE GENOMIC DNA]</scope>
    <source>
        <strain evidence="5 6">DSM 18119</strain>
    </source>
</reference>
<dbReference type="EMBL" id="FQUU01000015">
    <property type="protein sequence ID" value="SHF67279.1"/>
    <property type="molecule type" value="Genomic_DNA"/>
</dbReference>
<dbReference type="OrthoDB" id="952277at2"/>
<evidence type="ECO:0000313" key="5">
    <source>
        <dbReference type="EMBL" id="SHF67279.1"/>
    </source>
</evidence>
<proteinExistence type="predicted"/>
<evidence type="ECO:0000313" key="6">
    <source>
        <dbReference type="Proteomes" id="UP000184048"/>
    </source>
</evidence>
<dbReference type="PROSITE" id="PS01124">
    <property type="entry name" value="HTH_ARAC_FAMILY_2"/>
    <property type="match status" value="1"/>
</dbReference>
<dbReference type="SUPFAM" id="SSF46689">
    <property type="entry name" value="Homeodomain-like"/>
    <property type="match status" value="1"/>
</dbReference>
<feature type="domain" description="HTH araC/xylS-type" evidence="4">
    <location>
        <begin position="82"/>
        <end position="180"/>
    </location>
</feature>
<dbReference type="PANTHER" id="PTHR43280">
    <property type="entry name" value="ARAC-FAMILY TRANSCRIPTIONAL REGULATOR"/>
    <property type="match status" value="1"/>
</dbReference>
<dbReference type="PANTHER" id="PTHR43280:SF2">
    <property type="entry name" value="HTH-TYPE TRANSCRIPTIONAL REGULATOR EXSA"/>
    <property type="match status" value="1"/>
</dbReference>
<dbReference type="SMART" id="SM00342">
    <property type="entry name" value="HTH_ARAC"/>
    <property type="match status" value="1"/>
</dbReference>
<keyword evidence="1" id="KW-0805">Transcription regulation</keyword>
<dbReference type="AlphaFoldDB" id="A0A1M5DJV5"/>
<keyword evidence="3" id="KW-0804">Transcription</keyword>
<dbReference type="InterPro" id="IPR009057">
    <property type="entry name" value="Homeodomain-like_sf"/>
</dbReference>
<dbReference type="InterPro" id="IPR018060">
    <property type="entry name" value="HTH_AraC"/>
</dbReference>
<dbReference type="GO" id="GO:0003700">
    <property type="term" value="F:DNA-binding transcription factor activity"/>
    <property type="evidence" value="ECO:0007669"/>
    <property type="project" value="InterPro"/>
</dbReference>
<evidence type="ECO:0000259" key="4">
    <source>
        <dbReference type="PROSITE" id="PS01124"/>
    </source>
</evidence>
<keyword evidence="2" id="KW-0238">DNA-binding</keyword>
<keyword evidence="6" id="KW-1185">Reference proteome</keyword>
<accession>A0A1M5DJV5</accession>
<dbReference type="Pfam" id="PF12833">
    <property type="entry name" value="HTH_18"/>
    <property type="match status" value="1"/>
</dbReference>
<evidence type="ECO:0000256" key="3">
    <source>
        <dbReference type="ARBA" id="ARBA00023163"/>
    </source>
</evidence>
<gene>
    <name evidence="5" type="ORF">SAMN02745131_03262</name>
</gene>
<dbReference type="STRING" id="1121884.SAMN02745131_03262"/>
<dbReference type="Proteomes" id="UP000184048">
    <property type="component" value="Unassembled WGS sequence"/>
</dbReference>
<dbReference type="Gene3D" id="1.10.10.60">
    <property type="entry name" value="Homeodomain-like"/>
    <property type="match status" value="1"/>
</dbReference>
<dbReference type="RefSeq" id="WP_072836401.1">
    <property type="nucleotide sequence ID" value="NZ_FQUU01000015.1"/>
</dbReference>
<dbReference type="GO" id="GO:0043565">
    <property type="term" value="F:sequence-specific DNA binding"/>
    <property type="evidence" value="ECO:0007669"/>
    <property type="project" value="InterPro"/>
</dbReference>
<protein>
    <submittedName>
        <fullName evidence="5">Transcriptional regulator, AraC family</fullName>
    </submittedName>
</protein>
<organism evidence="5 6">
    <name type="scientific">Flavisolibacter ginsengisoli DSM 18119</name>
    <dbReference type="NCBI Taxonomy" id="1121884"/>
    <lineage>
        <taxon>Bacteria</taxon>
        <taxon>Pseudomonadati</taxon>
        <taxon>Bacteroidota</taxon>
        <taxon>Chitinophagia</taxon>
        <taxon>Chitinophagales</taxon>
        <taxon>Chitinophagaceae</taxon>
        <taxon>Flavisolibacter</taxon>
    </lineage>
</organism>
<evidence type="ECO:0000256" key="1">
    <source>
        <dbReference type="ARBA" id="ARBA00023015"/>
    </source>
</evidence>
<name>A0A1M5DJV5_9BACT</name>